<gene>
    <name evidence="1" type="ORF">QS95_04955</name>
</gene>
<dbReference type="RefSeq" id="WP_039766055.1">
    <property type="nucleotide sequence ID" value="NZ_JTGH01000004.1"/>
</dbReference>
<name>A0AAE2DLJ4_PSEFL</name>
<dbReference type="AlphaFoldDB" id="A0AAE2DLJ4"/>
<sequence length="161" mass="18610">MNTKTEFNDHTDFRFAFRNGWVFNSSADIVYLEPTDPALIFNHSAIPEEGDHYHVVLKMDKYVGAIVFEKEYEEFPAGKKIYLELSLKLNMPNSSAPISVAVNLSEDEVFKQEIRLKDDWKRFIFAFSSPREFDKGKVKLIFENALSNALTVNLDDITLYT</sequence>
<evidence type="ECO:0000313" key="1">
    <source>
        <dbReference type="EMBL" id="KIF63227.1"/>
    </source>
</evidence>
<protein>
    <submittedName>
        <fullName evidence="1">Uncharacterized protein</fullName>
    </submittedName>
</protein>
<organism evidence="1 2">
    <name type="scientific">Pseudomonas fluorescens</name>
    <dbReference type="NCBI Taxonomy" id="294"/>
    <lineage>
        <taxon>Bacteria</taxon>
        <taxon>Pseudomonadati</taxon>
        <taxon>Pseudomonadota</taxon>
        <taxon>Gammaproteobacteria</taxon>
        <taxon>Pseudomonadales</taxon>
        <taxon>Pseudomonadaceae</taxon>
        <taxon>Pseudomonas</taxon>
    </lineage>
</organism>
<evidence type="ECO:0000313" key="2">
    <source>
        <dbReference type="Proteomes" id="UP000031587"/>
    </source>
</evidence>
<comment type="caution">
    <text evidence="1">The sequence shown here is derived from an EMBL/GenBank/DDBJ whole genome shotgun (WGS) entry which is preliminary data.</text>
</comment>
<dbReference type="EMBL" id="JTGH01000004">
    <property type="protein sequence ID" value="KIF63227.1"/>
    <property type="molecule type" value="Genomic_DNA"/>
</dbReference>
<proteinExistence type="predicted"/>
<accession>A0AAE2DLJ4</accession>
<dbReference type="Proteomes" id="UP000031587">
    <property type="component" value="Unassembled WGS sequence"/>
</dbReference>
<reference evidence="1 2" key="1">
    <citation type="submission" date="2014-11" db="EMBL/GenBank/DDBJ databases">
        <title>Draft genome sequence of Pseudomonas fluorescens strains SF4c SF39a.</title>
        <authorList>
            <person name="Underwood G.E."/>
            <person name="Ly L.K."/>
            <person name="Bitzer A.S."/>
            <person name="Godino A."/>
            <person name="Bucci V."/>
            <person name="Fischer S."/>
            <person name="Silby M.W."/>
        </authorList>
    </citation>
    <scope>NUCLEOTIDE SEQUENCE [LARGE SCALE GENOMIC DNA]</scope>
    <source>
        <strain evidence="1 2">SF4c</strain>
    </source>
</reference>